<dbReference type="Pfam" id="PF01871">
    <property type="entry name" value="AMMECR1"/>
    <property type="match status" value="1"/>
</dbReference>
<gene>
    <name evidence="3" type="ORF">EJ05DRAFT_476383</name>
</gene>
<protein>
    <recommendedName>
        <fullName evidence="2">AMMECR1 domain-containing protein</fullName>
    </recommendedName>
</protein>
<dbReference type="Gene3D" id="3.30.700.20">
    <property type="entry name" value="Hypothetical protein ph0010, domain 1"/>
    <property type="match status" value="1"/>
</dbReference>
<evidence type="ECO:0000256" key="1">
    <source>
        <dbReference type="SAM" id="MobiDB-lite"/>
    </source>
</evidence>
<feature type="region of interest" description="Disordered" evidence="1">
    <location>
        <begin position="60"/>
        <end position="95"/>
    </location>
</feature>
<dbReference type="SUPFAM" id="SSF143447">
    <property type="entry name" value="AMMECR1-like"/>
    <property type="match status" value="1"/>
</dbReference>
<dbReference type="InterPro" id="IPR036071">
    <property type="entry name" value="AMMECR1_dom_sf"/>
</dbReference>
<dbReference type="OrthoDB" id="24630at2759"/>
<sequence length="276" mass="30574">MATEAHCAYCFESLLASLEKRPALSLNEVESLWAKFKGSDTGDNLAEASDELRSPAMNRLLAPSPASTSSSSVSSTSASTPLSTEESSKSSSRSSLSSSIKKTEHEEFPLFVTWNTISRSGHKNLRGCIGTFEAQALDDGLRSYALTSAFEDTRFNPISLREAPSLECGVTLLTDFLPASDPMAWEIGKHGLRISFTYNGRRYGSTYLPDVAREQGWTKEETLVSLMRKAGWNGRKDEWRKVSDLNVVTYQGDRVVLGYSAWQEWRDWVDGSNEGR</sequence>
<evidence type="ECO:0000313" key="4">
    <source>
        <dbReference type="Proteomes" id="UP000799437"/>
    </source>
</evidence>
<dbReference type="Proteomes" id="UP000799437">
    <property type="component" value="Unassembled WGS sequence"/>
</dbReference>
<name>A0A6A6W680_9PEZI</name>
<dbReference type="NCBIfam" id="TIGR00296">
    <property type="entry name" value="TIGR00296 family protein"/>
    <property type="match status" value="1"/>
</dbReference>
<keyword evidence="4" id="KW-1185">Reference proteome</keyword>
<dbReference type="PANTHER" id="PTHR13016:SF0">
    <property type="entry name" value="AMME SYNDROME CANDIDATE GENE 1 PROTEIN"/>
    <property type="match status" value="1"/>
</dbReference>
<accession>A0A6A6W680</accession>
<evidence type="ECO:0000259" key="2">
    <source>
        <dbReference type="PROSITE" id="PS51112"/>
    </source>
</evidence>
<feature type="domain" description="AMMECR1" evidence="2">
    <location>
        <begin position="65"/>
        <end position="266"/>
    </location>
</feature>
<dbReference type="InterPro" id="IPR002733">
    <property type="entry name" value="AMMECR1_domain"/>
</dbReference>
<dbReference type="RefSeq" id="XP_033600574.1">
    <property type="nucleotide sequence ID" value="XM_033744016.1"/>
</dbReference>
<dbReference type="EMBL" id="ML996572">
    <property type="protein sequence ID" value="KAF2758123.1"/>
    <property type="molecule type" value="Genomic_DNA"/>
</dbReference>
<proteinExistence type="predicted"/>
<reference evidence="3" key="1">
    <citation type="journal article" date="2020" name="Stud. Mycol.">
        <title>101 Dothideomycetes genomes: a test case for predicting lifestyles and emergence of pathogens.</title>
        <authorList>
            <person name="Haridas S."/>
            <person name="Albert R."/>
            <person name="Binder M."/>
            <person name="Bloem J."/>
            <person name="Labutti K."/>
            <person name="Salamov A."/>
            <person name="Andreopoulos B."/>
            <person name="Baker S."/>
            <person name="Barry K."/>
            <person name="Bills G."/>
            <person name="Bluhm B."/>
            <person name="Cannon C."/>
            <person name="Castanera R."/>
            <person name="Culley D."/>
            <person name="Daum C."/>
            <person name="Ezra D."/>
            <person name="Gonzalez J."/>
            <person name="Henrissat B."/>
            <person name="Kuo A."/>
            <person name="Liang C."/>
            <person name="Lipzen A."/>
            <person name="Lutzoni F."/>
            <person name="Magnuson J."/>
            <person name="Mondo S."/>
            <person name="Nolan M."/>
            <person name="Ohm R."/>
            <person name="Pangilinan J."/>
            <person name="Park H.-J."/>
            <person name="Ramirez L."/>
            <person name="Alfaro M."/>
            <person name="Sun H."/>
            <person name="Tritt A."/>
            <person name="Yoshinaga Y."/>
            <person name="Zwiers L.-H."/>
            <person name="Turgeon B."/>
            <person name="Goodwin S."/>
            <person name="Spatafora J."/>
            <person name="Crous P."/>
            <person name="Grigoriev I."/>
        </authorList>
    </citation>
    <scope>NUCLEOTIDE SEQUENCE</scope>
    <source>
        <strain evidence="3">CBS 121739</strain>
    </source>
</reference>
<dbReference type="GeneID" id="54485070"/>
<dbReference type="PROSITE" id="PS51112">
    <property type="entry name" value="AMMECR1"/>
    <property type="match status" value="1"/>
</dbReference>
<evidence type="ECO:0000313" key="3">
    <source>
        <dbReference type="EMBL" id="KAF2758123.1"/>
    </source>
</evidence>
<organism evidence="3 4">
    <name type="scientific">Pseudovirgaria hyperparasitica</name>
    <dbReference type="NCBI Taxonomy" id="470096"/>
    <lineage>
        <taxon>Eukaryota</taxon>
        <taxon>Fungi</taxon>
        <taxon>Dikarya</taxon>
        <taxon>Ascomycota</taxon>
        <taxon>Pezizomycotina</taxon>
        <taxon>Dothideomycetes</taxon>
        <taxon>Dothideomycetes incertae sedis</taxon>
        <taxon>Acrospermales</taxon>
        <taxon>Acrospermaceae</taxon>
        <taxon>Pseudovirgaria</taxon>
    </lineage>
</organism>
<dbReference type="InterPro" id="IPR023473">
    <property type="entry name" value="AMMECR1"/>
</dbReference>
<dbReference type="InterPro" id="IPR027485">
    <property type="entry name" value="AMMECR1_N"/>
</dbReference>
<dbReference type="PANTHER" id="PTHR13016">
    <property type="entry name" value="AMMECR1 HOMOLOG"/>
    <property type="match status" value="1"/>
</dbReference>
<dbReference type="AlphaFoldDB" id="A0A6A6W680"/>